<evidence type="ECO:0000256" key="3">
    <source>
        <dbReference type="ARBA" id="ARBA00022741"/>
    </source>
</evidence>
<evidence type="ECO:0000256" key="5">
    <source>
        <dbReference type="ARBA" id="ARBA00022840"/>
    </source>
</evidence>
<reference evidence="7 8" key="1">
    <citation type="journal article" date="2016" name="Front. Microbiol.">
        <title>Comprehensive Phylogenetic Analysis of Bovine Non-aureus Staphylococci Species Based on Whole-Genome Sequencing.</title>
        <authorList>
            <person name="Naushad S."/>
            <person name="Barkema H.W."/>
            <person name="Luby C."/>
            <person name="Condas L.A."/>
            <person name="Nobrega D.B."/>
            <person name="Carson D.A."/>
            <person name="De Buck J."/>
        </authorList>
    </citation>
    <scope>NUCLEOTIDE SEQUENCE [LARGE SCALE GENOMIC DNA]</scope>
    <source>
        <strain evidence="7 8">SNUC 4337</strain>
    </source>
</reference>
<sequence length="315" mass="35031">MSKFVTIGEPIALFGSNDLDENLENAKNFTKYLAGAEVNVTVGVSRLGHETEYLTRLGDDPFGKFIINELNNNSIGTKFIDKTDKYWTAFQLKNQVSIGDPDIFYFRKGSAASHFNKKNLDEIDFSKTKLVHLSGIFPAISQNASESFEYLIDLIEKNDIISTFDPNLRPQLWDSENQMKERINKLAQRSNIIMPGINEGKILVGSEDPEIICDFYLNNSEKTNTVIVKLGSKGAYIKTKKDNIGKRIKGYTVENVVDTVGAGDGFAVGVITGMLEDLKIEEAVDRGNAIGALAVQTLGDNDGYPYREALEKFMN</sequence>
<dbReference type="PANTHER" id="PTHR43085:SF1">
    <property type="entry name" value="PSEUDOURIDINE KINASE-RELATED"/>
    <property type="match status" value="1"/>
</dbReference>
<name>A0A2T4S822_9STAP</name>
<keyword evidence="4 7" id="KW-0418">Kinase</keyword>
<accession>A0A2T4S822</accession>
<dbReference type="RefSeq" id="WP_107644498.1">
    <property type="nucleotide sequence ID" value="NZ_PZHR01000088.1"/>
</dbReference>
<dbReference type="OrthoDB" id="9813569at2"/>
<dbReference type="InterPro" id="IPR050306">
    <property type="entry name" value="PfkB_Carbo_kinase"/>
</dbReference>
<dbReference type="InterPro" id="IPR029056">
    <property type="entry name" value="Ribokinase-like"/>
</dbReference>
<dbReference type="Proteomes" id="UP000240400">
    <property type="component" value="Unassembled WGS sequence"/>
</dbReference>
<keyword evidence="3" id="KW-0547">Nucleotide-binding</keyword>
<dbReference type="GO" id="GO:0005524">
    <property type="term" value="F:ATP binding"/>
    <property type="evidence" value="ECO:0007669"/>
    <property type="project" value="UniProtKB-KW"/>
</dbReference>
<dbReference type="CDD" id="cd01166">
    <property type="entry name" value="KdgK"/>
    <property type="match status" value="1"/>
</dbReference>
<evidence type="ECO:0000256" key="2">
    <source>
        <dbReference type="ARBA" id="ARBA00022679"/>
    </source>
</evidence>
<dbReference type="Gene3D" id="3.40.1190.20">
    <property type="match status" value="1"/>
</dbReference>
<dbReference type="AlphaFoldDB" id="A0A2T4S822"/>
<proteinExistence type="inferred from homology"/>
<dbReference type="EMBL" id="PZHR01000088">
    <property type="protein sequence ID" value="PTK57812.1"/>
    <property type="molecule type" value="Genomic_DNA"/>
</dbReference>
<comment type="similarity">
    <text evidence="1">Belongs to the carbohydrate kinase PfkB family.</text>
</comment>
<gene>
    <name evidence="7" type="ORF">BUZ61_11755</name>
</gene>
<dbReference type="PANTHER" id="PTHR43085">
    <property type="entry name" value="HEXOKINASE FAMILY MEMBER"/>
    <property type="match status" value="1"/>
</dbReference>
<dbReference type="GO" id="GO:0016301">
    <property type="term" value="F:kinase activity"/>
    <property type="evidence" value="ECO:0007669"/>
    <property type="project" value="UniProtKB-KW"/>
</dbReference>
<dbReference type="Pfam" id="PF00294">
    <property type="entry name" value="PfkB"/>
    <property type="match status" value="1"/>
</dbReference>
<dbReference type="SUPFAM" id="SSF53613">
    <property type="entry name" value="Ribokinase-like"/>
    <property type="match status" value="1"/>
</dbReference>
<keyword evidence="5" id="KW-0067">ATP-binding</keyword>
<evidence type="ECO:0000259" key="6">
    <source>
        <dbReference type="Pfam" id="PF00294"/>
    </source>
</evidence>
<evidence type="ECO:0000256" key="1">
    <source>
        <dbReference type="ARBA" id="ARBA00010688"/>
    </source>
</evidence>
<dbReference type="InterPro" id="IPR011611">
    <property type="entry name" value="PfkB_dom"/>
</dbReference>
<comment type="caution">
    <text evidence="7">The sequence shown here is derived from an EMBL/GenBank/DDBJ whole genome shotgun (WGS) entry which is preliminary data.</text>
</comment>
<dbReference type="PROSITE" id="PS00584">
    <property type="entry name" value="PFKB_KINASES_2"/>
    <property type="match status" value="1"/>
</dbReference>
<evidence type="ECO:0000313" key="7">
    <source>
        <dbReference type="EMBL" id="PTK57812.1"/>
    </source>
</evidence>
<evidence type="ECO:0000256" key="4">
    <source>
        <dbReference type="ARBA" id="ARBA00022777"/>
    </source>
</evidence>
<evidence type="ECO:0000313" key="8">
    <source>
        <dbReference type="Proteomes" id="UP000240400"/>
    </source>
</evidence>
<keyword evidence="2" id="KW-0808">Transferase</keyword>
<organism evidence="7 8">
    <name type="scientific">Staphylococcus nepalensis</name>
    <dbReference type="NCBI Taxonomy" id="214473"/>
    <lineage>
        <taxon>Bacteria</taxon>
        <taxon>Bacillati</taxon>
        <taxon>Bacillota</taxon>
        <taxon>Bacilli</taxon>
        <taxon>Bacillales</taxon>
        <taxon>Staphylococcaceae</taxon>
        <taxon>Staphylococcus</taxon>
    </lineage>
</organism>
<dbReference type="InterPro" id="IPR002173">
    <property type="entry name" value="Carboh/pur_kinase_PfkB_CS"/>
</dbReference>
<protein>
    <submittedName>
        <fullName evidence="7">2-dehydro-3-deoxygluconokinase</fullName>
    </submittedName>
</protein>
<feature type="domain" description="Carbohydrate kinase PfkB" evidence="6">
    <location>
        <begin position="3"/>
        <end position="304"/>
    </location>
</feature>